<evidence type="ECO:0000313" key="2">
    <source>
        <dbReference type="Proteomes" id="UP001499993"/>
    </source>
</evidence>
<reference evidence="2" key="1">
    <citation type="journal article" date="2019" name="Int. J. Syst. Evol. Microbiol.">
        <title>The Global Catalogue of Microorganisms (GCM) 10K type strain sequencing project: providing services to taxonomists for standard genome sequencing and annotation.</title>
        <authorList>
            <consortium name="The Broad Institute Genomics Platform"/>
            <consortium name="The Broad Institute Genome Sequencing Center for Infectious Disease"/>
            <person name="Wu L."/>
            <person name="Ma J."/>
        </authorList>
    </citation>
    <scope>NUCLEOTIDE SEQUENCE [LARGE SCALE GENOMIC DNA]</scope>
    <source>
        <strain evidence="2">JCM 18123</strain>
    </source>
</reference>
<evidence type="ECO:0000313" key="1">
    <source>
        <dbReference type="EMBL" id="GAA4950909.1"/>
    </source>
</evidence>
<gene>
    <name evidence="1" type="ORF">GCM10023224_39170</name>
</gene>
<comment type="caution">
    <text evidence="1">The sequence shown here is derived from an EMBL/GenBank/DDBJ whole genome shotgun (WGS) entry which is preliminary data.</text>
</comment>
<dbReference type="Proteomes" id="UP001499993">
    <property type="component" value="Unassembled WGS sequence"/>
</dbReference>
<keyword evidence="2" id="KW-1185">Reference proteome</keyword>
<name>A0ABP9GR76_9ACTN</name>
<dbReference type="RefSeq" id="WP_345558013.1">
    <property type="nucleotide sequence ID" value="NZ_BAABIK010000024.1"/>
</dbReference>
<proteinExistence type="predicted"/>
<accession>A0ABP9GR76</accession>
<protein>
    <submittedName>
        <fullName evidence="1">Uncharacterized protein</fullName>
    </submittedName>
</protein>
<dbReference type="EMBL" id="BAABIK010000024">
    <property type="protein sequence ID" value="GAA4950909.1"/>
    <property type="molecule type" value="Genomic_DNA"/>
</dbReference>
<organism evidence="1 2">
    <name type="scientific">Streptomonospora halophila</name>
    <dbReference type="NCBI Taxonomy" id="427369"/>
    <lineage>
        <taxon>Bacteria</taxon>
        <taxon>Bacillati</taxon>
        <taxon>Actinomycetota</taxon>
        <taxon>Actinomycetes</taxon>
        <taxon>Streptosporangiales</taxon>
        <taxon>Nocardiopsidaceae</taxon>
        <taxon>Streptomonospora</taxon>
    </lineage>
</organism>
<sequence length="101" mass="11114">MAAASRSVHLSDPVLAQDILLANLADSIAGHPCERLLADLARMFTAHVNDRLPPGYTWVPAYAALIGPYGERSGPTLEEMERLIRHSFADFQLLMPGSRDR</sequence>